<dbReference type="EMBL" id="BMGR01000024">
    <property type="protein sequence ID" value="GGG26004.1"/>
    <property type="molecule type" value="Genomic_DNA"/>
</dbReference>
<feature type="chain" id="PRO_5037710585" evidence="1">
    <location>
        <begin position="28"/>
        <end position="174"/>
    </location>
</feature>
<protein>
    <submittedName>
        <fullName evidence="2">Uncharacterized protein</fullName>
    </submittedName>
</protein>
<feature type="signal peptide" evidence="1">
    <location>
        <begin position="1"/>
        <end position="27"/>
    </location>
</feature>
<accession>A0A917LHT1</accession>
<keyword evidence="1" id="KW-0732">Signal</keyword>
<keyword evidence="3" id="KW-1185">Reference proteome</keyword>
<evidence type="ECO:0000313" key="3">
    <source>
        <dbReference type="Proteomes" id="UP000644756"/>
    </source>
</evidence>
<evidence type="ECO:0000313" key="2">
    <source>
        <dbReference type="EMBL" id="GGG26004.1"/>
    </source>
</evidence>
<dbReference type="Proteomes" id="UP000644756">
    <property type="component" value="Unassembled WGS sequence"/>
</dbReference>
<reference evidence="2" key="1">
    <citation type="journal article" date="2014" name="Int. J. Syst. Evol. Microbiol.">
        <title>Complete genome sequence of Corynebacterium casei LMG S-19264T (=DSM 44701T), isolated from a smear-ripened cheese.</title>
        <authorList>
            <consortium name="US DOE Joint Genome Institute (JGI-PGF)"/>
            <person name="Walter F."/>
            <person name="Albersmeier A."/>
            <person name="Kalinowski J."/>
            <person name="Ruckert C."/>
        </authorList>
    </citation>
    <scope>NUCLEOTIDE SEQUENCE</scope>
    <source>
        <strain evidence="2">CGMCC 1.12987</strain>
    </source>
</reference>
<proteinExistence type="predicted"/>
<organism evidence="2 3">
    <name type="scientific">Paenibacillus abyssi</name>
    <dbReference type="NCBI Taxonomy" id="1340531"/>
    <lineage>
        <taxon>Bacteria</taxon>
        <taxon>Bacillati</taxon>
        <taxon>Bacillota</taxon>
        <taxon>Bacilli</taxon>
        <taxon>Bacillales</taxon>
        <taxon>Paenibacillaceae</taxon>
        <taxon>Paenibacillus</taxon>
    </lineage>
</organism>
<reference evidence="2" key="2">
    <citation type="submission" date="2020-09" db="EMBL/GenBank/DDBJ databases">
        <authorList>
            <person name="Sun Q."/>
            <person name="Zhou Y."/>
        </authorList>
    </citation>
    <scope>NUCLEOTIDE SEQUENCE</scope>
    <source>
        <strain evidence="2">CGMCC 1.12987</strain>
    </source>
</reference>
<dbReference type="AlphaFoldDB" id="A0A917LHT1"/>
<dbReference type="RefSeq" id="WP_188533628.1">
    <property type="nucleotide sequence ID" value="NZ_BMGR01000024.1"/>
</dbReference>
<name>A0A917LHT1_9BACL</name>
<gene>
    <name evidence="2" type="ORF">GCM10010916_47980</name>
</gene>
<evidence type="ECO:0000256" key="1">
    <source>
        <dbReference type="SAM" id="SignalP"/>
    </source>
</evidence>
<comment type="caution">
    <text evidence="2">The sequence shown here is derived from an EMBL/GenBank/DDBJ whole genome shotgun (WGS) entry which is preliminary data.</text>
</comment>
<sequence>MKKSVKVILGTAVIALSIFSAASLSFADSVLDRYYFRDTHQTITYAKLKEMIPSSFANQLGGVYIDDNGNSVILLTEKNPEFEEKIKGENKYSNKTVFYYVKYSEQQLLDAQDRLYGVASDLGIQFTVTNIKQNKVIIYISKEAYHQNKQEIFKHIDEDMVQLVFGNFKMINQA</sequence>